<keyword evidence="8" id="KW-0239">DNA-directed DNA polymerase</keyword>
<evidence type="ECO:0000256" key="1">
    <source>
        <dbReference type="ARBA" id="ARBA00022722"/>
    </source>
</evidence>
<feature type="compositionally biased region" description="Polar residues" evidence="10">
    <location>
        <begin position="262"/>
        <end position="271"/>
    </location>
</feature>
<name>A0A225V5J6_9STRA</name>
<dbReference type="InterPro" id="IPR001584">
    <property type="entry name" value="Integrase_cat-core"/>
</dbReference>
<dbReference type="InterPro" id="IPR012337">
    <property type="entry name" value="RNaseH-like_sf"/>
</dbReference>
<evidence type="ECO:0000256" key="8">
    <source>
        <dbReference type="ARBA" id="ARBA00022932"/>
    </source>
</evidence>
<dbReference type="EMBL" id="NBNE01008265">
    <property type="protein sequence ID" value="OWY99669.1"/>
    <property type="molecule type" value="Genomic_DNA"/>
</dbReference>
<keyword evidence="9" id="KW-0233">DNA recombination</keyword>
<dbReference type="GO" id="GO:0004519">
    <property type="term" value="F:endonuclease activity"/>
    <property type="evidence" value="ECO:0007669"/>
    <property type="project" value="UniProtKB-KW"/>
</dbReference>
<dbReference type="GO" id="GO:0006310">
    <property type="term" value="P:DNA recombination"/>
    <property type="evidence" value="ECO:0007669"/>
    <property type="project" value="UniProtKB-KW"/>
</dbReference>
<dbReference type="SUPFAM" id="SSF53098">
    <property type="entry name" value="Ribonuclease H-like"/>
    <property type="match status" value="1"/>
</dbReference>
<dbReference type="AlphaFoldDB" id="A0A225V5J6"/>
<organism evidence="12 13">
    <name type="scientific">Phytophthora megakarya</name>
    <dbReference type="NCBI Taxonomy" id="4795"/>
    <lineage>
        <taxon>Eukaryota</taxon>
        <taxon>Sar</taxon>
        <taxon>Stramenopiles</taxon>
        <taxon>Oomycota</taxon>
        <taxon>Peronosporomycetes</taxon>
        <taxon>Peronosporales</taxon>
        <taxon>Peronosporaceae</taxon>
        <taxon>Phytophthora</taxon>
    </lineage>
</organism>
<gene>
    <name evidence="12" type="ORF">PHMEG_00029296</name>
</gene>
<dbReference type="InterPro" id="IPR039537">
    <property type="entry name" value="Retrotran_Ty1/copia-like"/>
</dbReference>
<keyword evidence="5" id="KW-0460">Magnesium</keyword>
<dbReference type="InterPro" id="IPR036397">
    <property type="entry name" value="RNaseH_sf"/>
</dbReference>
<evidence type="ECO:0000256" key="5">
    <source>
        <dbReference type="ARBA" id="ARBA00022842"/>
    </source>
</evidence>
<feature type="region of interest" description="Disordered" evidence="10">
    <location>
        <begin position="249"/>
        <end position="285"/>
    </location>
</feature>
<reference evidence="13" key="1">
    <citation type="submission" date="2017-03" db="EMBL/GenBank/DDBJ databases">
        <title>Phytopthora megakarya and P. palmivora, two closely related causual agents of cacao black pod achieved similar genome size and gene model numbers by different mechanisms.</title>
        <authorList>
            <person name="Ali S."/>
            <person name="Shao J."/>
            <person name="Larry D.J."/>
            <person name="Kronmiller B."/>
            <person name="Shen D."/>
            <person name="Strem M.D."/>
            <person name="Melnick R.L."/>
            <person name="Guiltinan M.J."/>
            <person name="Tyler B.M."/>
            <person name="Meinhardt L.W."/>
            <person name="Bailey B.A."/>
        </authorList>
    </citation>
    <scope>NUCLEOTIDE SEQUENCE [LARGE SCALE GENOMIC DNA]</scope>
    <source>
        <strain evidence="13">zdho120</strain>
    </source>
</reference>
<sequence length="413" mass="47075">MGSSVKSQTSDDQVTNTLANPVLKCNWKVDMVGGLYQSVVEIPQASRTLTTIKDMEAKQLVTGMKLTRDQRRVKENCLNCDMAKMKRMSFKKTKLRRPTVAFQKVFIDLAFIQDETIGGNTMYLHLIDEATRFQWIFLQVTKDETVDRLREFRDSGKADYDKVVKIYRSDQRTEFQNAEVAEQLRGESIQIFSHPHTPEEACSIEKTHGTLMNKVQAVLYSSGMPELLWGEAAAKLPFVSLPVSEIPAARATSSEKERSSEDAYSQLNRDTPNTEEMEEESLQEKKPIPKRKLRFVLLFAGLTKAVVKQFDFITSFLNAAEERVIYMEQPQGHVKRGYESWVCLLKEVSMDYGMETRLVLLPIYVDDILLIGAEQDVNSIAEQLKDRFQMNELGSVNYLLGLQIGMLIRGALL</sequence>
<accession>A0A225V5J6</accession>
<dbReference type="Proteomes" id="UP000198211">
    <property type="component" value="Unassembled WGS sequence"/>
</dbReference>
<dbReference type="PROSITE" id="PS50994">
    <property type="entry name" value="INTEGRASE"/>
    <property type="match status" value="1"/>
</dbReference>
<dbReference type="Gene3D" id="3.30.420.10">
    <property type="entry name" value="Ribonuclease H-like superfamily/Ribonuclease H"/>
    <property type="match status" value="1"/>
</dbReference>
<keyword evidence="3" id="KW-0255">Endonuclease</keyword>
<evidence type="ECO:0000313" key="13">
    <source>
        <dbReference type="Proteomes" id="UP000198211"/>
    </source>
</evidence>
<keyword evidence="6" id="KW-0229">DNA integration</keyword>
<dbReference type="GO" id="GO:0003964">
    <property type="term" value="F:RNA-directed DNA polymerase activity"/>
    <property type="evidence" value="ECO:0007669"/>
    <property type="project" value="UniProtKB-KW"/>
</dbReference>
<keyword evidence="1" id="KW-0540">Nuclease</keyword>
<feature type="domain" description="Integrase catalytic" evidence="11">
    <location>
        <begin position="94"/>
        <end position="295"/>
    </location>
</feature>
<evidence type="ECO:0000256" key="6">
    <source>
        <dbReference type="ARBA" id="ARBA00022908"/>
    </source>
</evidence>
<dbReference type="PANTHER" id="PTHR42648">
    <property type="entry name" value="TRANSPOSASE, PUTATIVE-RELATED"/>
    <property type="match status" value="1"/>
</dbReference>
<evidence type="ECO:0000256" key="2">
    <source>
        <dbReference type="ARBA" id="ARBA00022723"/>
    </source>
</evidence>
<evidence type="ECO:0000256" key="10">
    <source>
        <dbReference type="SAM" id="MobiDB-lite"/>
    </source>
</evidence>
<dbReference type="GO" id="GO:0046872">
    <property type="term" value="F:metal ion binding"/>
    <property type="evidence" value="ECO:0007669"/>
    <property type="project" value="UniProtKB-KW"/>
</dbReference>
<keyword evidence="7" id="KW-0695">RNA-directed DNA polymerase</keyword>
<dbReference type="OrthoDB" id="97058at2759"/>
<evidence type="ECO:0000313" key="12">
    <source>
        <dbReference type="EMBL" id="OWY99669.1"/>
    </source>
</evidence>
<proteinExistence type="predicted"/>
<keyword evidence="8" id="KW-0808">Transferase</keyword>
<evidence type="ECO:0000256" key="9">
    <source>
        <dbReference type="ARBA" id="ARBA00023172"/>
    </source>
</evidence>
<evidence type="ECO:0000256" key="4">
    <source>
        <dbReference type="ARBA" id="ARBA00022801"/>
    </source>
</evidence>
<keyword evidence="8" id="KW-0548">Nucleotidyltransferase</keyword>
<keyword evidence="13" id="KW-1185">Reference proteome</keyword>
<dbReference type="GO" id="GO:0003676">
    <property type="term" value="F:nucleic acid binding"/>
    <property type="evidence" value="ECO:0007669"/>
    <property type="project" value="InterPro"/>
</dbReference>
<evidence type="ECO:0000259" key="11">
    <source>
        <dbReference type="PROSITE" id="PS50994"/>
    </source>
</evidence>
<dbReference type="GO" id="GO:0003887">
    <property type="term" value="F:DNA-directed DNA polymerase activity"/>
    <property type="evidence" value="ECO:0007669"/>
    <property type="project" value="UniProtKB-KW"/>
</dbReference>
<dbReference type="PANTHER" id="PTHR42648:SF11">
    <property type="entry name" value="TRANSPOSON TY4-P GAG-POL POLYPROTEIN"/>
    <property type="match status" value="1"/>
</dbReference>
<protein>
    <submittedName>
        <fullName evidence="12">Gag-pol Polyprotein</fullName>
    </submittedName>
</protein>
<dbReference type="GO" id="GO:0016787">
    <property type="term" value="F:hydrolase activity"/>
    <property type="evidence" value="ECO:0007669"/>
    <property type="project" value="UniProtKB-KW"/>
</dbReference>
<evidence type="ECO:0000256" key="3">
    <source>
        <dbReference type="ARBA" id="ARBA00022759"/>
    </source>
</evidence>
<keyword evidence="4" id="KW-0378">Hydrolase</keyword>
<comment type="caution">
    <text evidence="12">The sequence shown here is derived from an EMBL/GenBank/DDBJ whole genome shotgun (WGS) entry which is preliminary data.</text>
</comment>
<evidence type="ECO:0000256" key="7">
    <source>
        <dbReference type="ARBA" id="ARBA00022918"/>
    </source>
</evidence>
<dbReference type="GO" id="GO:0015074">
    <property type="term" value="P:DNA integration"/>
    <property type="evidence" value="ECO:0007669"/>
    <property type="project" value="UniProtKB-KW"/>
</dbReference>
<keyword evidence="2" id="KW-0479">Metal-binding</keyword>